<dbReference type="EMBL" id="CM042053">
    <property type="protein sequence ID" value="KAI3714827.1"/>
    <property type="molecule type" value="Genomic_DNA"/>
</dbReference>
<evidence type="ECO:0000313" key="1">
    <source>
        <dbReference type="EMBL" id="KAI3714827.1"/>
    </source>
</evidence>
<proteinExistence type="predicted"/>
<dbReference type="Proteomes" id="UP001055879">
    <property type="component" value="Linkage Group LG07"/>
</dbReference>
<evidence type="ECO:0000313" key="2">
    <source>
        <dbReference type="Proteomes" id="UP001055879"/>
    </source>
</evidence>
<organism evidence="1 2">
    <name type="scientific">Arctium lappa</name>
    <name type="common">Greater burdock</name>
    <name type="synonym">Lappa major</name>
    <dbReference type="NCBI Taxonomy" id="4217"/>
    <lineage>
        <taxon>Eukaryota</taxon>
        <taxon>Viridiplantae</taxon>
        <taxon>Streptophyta</taxon>
        <taxon>Embryophyta</taxon>
        <taxon>Tracheophyta</taxon>
        <taxon>Spermatophyta</taxon>
        <taxon>Magnoliopsida</taxon>
        <taxon>eudicotyledons</taxon>
        <taxon>Gunneridae</taxon>
        <taxon>Pentapetalae</taxon>
        <taxon>asterids</taxon>
        <taxon>campanulids</taxon>
        <taxon>Asterales</taxon>
        <taxon>Asteraceae</taxon>
        <taxon>Carduoideae</taxon>
        <taxon>Cardueae</taxon>
        <taxon>Arctiinae</taxon>
        <taxon>Arctium</taxon>
    </lineage>
</organism>
<name>A0ACB9AXE4_ARCLA</name>
<protein>
    <submittedName>
        <fullName evidence="1">Uncharacterized protein</fullName>
    </submittedName>
</protein>
<comment type="caution">
    <text evidence="1">The sequence shown here is derived from an EMBL/GenBank/DDBJ whole genome shotgun (WGS) entry which is preliminary data.</text>
</comment>
<reference evidence="2" key="1">
    <citation type="journal article" date="2022" name="Mol. Ecol. Resour.">
        <title>The genomes of chicory, endive, great burdock and yacon provide insights into Asteraceae palaeo-polyploidization history and plant inulin production.</title>
        <authorList>
            <person name="Fan W."/>
            <person name="Wang S."/>
            <person name="Wang H."/>
            <person name="Wang A."/>
            <person name="Jiang F."/>
            <person name="Liu H."/>
            <person name="Zhao H."/>
            <person name="Xu D."/>
            <person name="Zhang Y."/>
        </authorList>
    </citation>
    <scope>NUCLEOTIDE SEQUENCE [LARGE SCALE GENOMIC DNA]</scope>
    <source>
        <strain evidence="2">cv. Niubang</strain>
    </source>
</reference>
<sequence length="92" mass="10742">MFIRLYSSMLPGVRDEDVESFNSYFTKMPWLAVPFTDSETQEALDEQRIKHIKEQEEEARGNQCLMSTGAIERPSVQLRKKLEGIRLHVELL</sequence>
<gene>
    <name evidence="1" type="ORF">L6452_21787</name>
</gene>
<keyword evidence="2" id="KW-1185">Reference proteome</keyword>
<reference evidence="1 2" key="2">
    <citation type="journal article" date="2022" name="Mol. Ecol. Resour.">
        <title>The genomes of chicory, endive, great burdock and yacon provide insights into Asteraceae paleo-polyploidization history and plant inulin production.</title>
        <authorList>
            <person name="Fan W."/>
            <person name="Wang S."/>
            <person name="Wang H."/>
            <person name="Wang A."/>
            <person name="Jiang F."/>
            <person name="Liu H."/>
            <person name="Zhao H."/>
            <person name="Xu D."/>
            <person name="Zhang Y."/>
        </authorList>
    </citation>
    <scope>NUCLEOTIDE SEQUENCE [LARGE SCALE GENOMIC DNA]</scope>
    <source>
        <strain evidence="2">cv. Niubang</strain>
    </source>
</reference>
<accession>A0ACB9AXE4</accession>